<dbReference type="PANTHER" id="PTHR21719">
    <property type="entry name" value="FI06402P-RELATED"/>
    <property type="match status" value="1"/>
</dbReference>
<dbReference type="InParanoid" id="A0A1Y1LVQ4"/>
<sequence length="146" mass="16753">MAIKCLPTLVFKSILVCGLVLLIISTCESQLSRQENVKRFQRHMEVLKRFPCDLPQPRSISVDELLSDRLETFESAQPHTTVLHRCDSGTGCCSQKSHVCTVAHSEQVELHFYVTDTVRQRNSEFREFLVTNHTRCSCQSKKNDIK</sequence>
<protein>
    <recommendedName>
        <fullName evidence="2">Platelet-derived growth factor (PDGF) family profile domain-containing protein</fullName>
    </recommendedName>
</protein>
<dbReference type="AlphaFoldDB" id="A0A1Y1LVQ4"/>
<dbReference type="SUPFAM" id="SSF57501">
    <property type="entry name" value="Cystine-knot cytokines"/>
    <property type="match status" value="1"/>
</dbReference>
<dbReference type="EMBL" id="VVIM01000007">
    <property type="protein sequence ID" value="KAB0796571.1"/>
    <property type="molecule type" value="Genomic_DNA"/>
</dbReference>
<evidence type="ECO:0000256" key="1">
    <source>
        <dbReference type="SAM" id="SignalP"/>
    </source>
</evidence>
<keyword evidence="5" id="KW-1185">Reference proteome</keyword>
<feature type="chain" id="PRO_5011907411" description="Platelet-derived growth factor (PDGF) family profile domain-containing protein" evidence="1">
    <location>
        <begin position="30"/>
        <end position="146"/>
    </location>
</feature>
<feature type="domain" description="Platelet-derived growth factor (PDGF) family profile" evidence="2">
    <location>
        <begin position="39"/>
        <end position="143"/>
    </location>
</feature>
<dbReference type="PANTHER" id="PTHR21719:SF1">
    <property type="entry name" value="FI06402P-RELATED"/>
    <property type="match status" value="1"/>
</dbReference>
<dbReference type="GO" id="GO:0016020">
    <property type="term" value="C:membrane"/>
    <property type="evidence" value="ECO:0007669"/>
    <property type="project" value="InterPro"/>
</dbReference>
<dbReference type="EMBL" id="GEZM01048810">
    <property type="protein sequence ID" value="JAV76387.1"/>
    <property type="molecule type" value="Transcribed_RNA"/>
</dbReference>
<keyword evidence="1" id="KW-0732">Signal</keyword>
<dbReference type="GO" id="GO:0008083">
    <property type="term" value="F:growth factor activity"/>
    <property type="evidence" value="ECO:0007669"/>
    <property type="project" value="InterPro"/>
</dbReference>
<evidence type="ECO:0000313" key="3">
    <source>
        <dbReference type="EMBL" id="JAV76390.1"/>
    </source>
</evidence>
<dbReference type="Proteomes" id="UP000327044">
    <property type="component" value="Unassembled WGS sequence"/>
</dbReference>
<dbReference type="GO" id="GO:0035099">
    <property type="term" value="P:hemocyte migration"/>
    <property type="evidence" value="ECO:0007669"/>
    <property type="project" value="TreeGrafter"/>
</dbReference>
<dbReference type="PROSITE" id="PS50278">
    <property type="entry name" value="PDGF_2"/>
    <property type="match status" value="1"/>
</dbReference>
<dbReference type="Gene3D" id="2.10.90.10">
    <property type="entry name" value="Cystine-knot cytokines"/>
    <property type="match status" value="1"/>
</dbReference>
<reference evidence="4" key="3">
    <citation type="submission" date="2019-08" db="EMBL/GenBank/DDBJ databases">
        <authorList>
            <consortium name="Photinus pyralis genome working group"/>
            <person name="Fallon T.R."/>
            <person name="Sander Lower S.E."/>
            <person name="Weng J.-K."/>
        </authorList>
    </citation>
    <scope>NUCLEOTIDE SEQUENCE</scope>
    <source>
        <strain evidence="4">1611_PpyrPB1</strain>
        <tissue evidence="4">Whole body</tissue>
    </source>
</reference>
<evidence type="ECO:0000259" key="2">
    <source>
        <dbReference type="PROSITE" id="PS50278"/>
    </source>
</evidence>
<gene>
    <name evidence="4" type="ORF">PPYR_10632</name>
</gene>
<evidence type="ECO:0000313" key="5">
    <source>
        <dbReference type="Proteomes" id="UP000327044"/>
    </source>
</evidence>
<organism evidence="3">
    <name type="scientific">Photinus pyralis</name>
    <name type="common">Common eastern firefly</name>
    <name type="synonym">Lampyris pyralis</name>
    <dbReference type="NCBI Taxonomy" id="7054"/>
    <lineage>
        <taxon>Eukaryota</taxon>
        <taxon>Metazoa</taxon>
        <taxon>Ecdysozoa</taxon>
        <taxon>Arthropoda</taxon>
        <taxon>Hexapoda</taxon>
        <taxon>Insecta</taxon>
        <taxon>Pterygota</taxon>
        <taxon>Neoptera</taxon>
        <taxon>Endopterygota</taxon>
        <taxon>Coleoptera</taxon>
        <taxon>Polyphaga</taxon>
        <taxon>Elateriformia</taxon>
        <taxon>Elateroidea</taxon>
        <taxon>Lampyridae</taxon>
        <taxon>Lampyrinae</taxon>
        <taxon>Photinus</taxon>
    </lineage>
</organism>
<dbReference type="EMBL" id="GEZM01048809">
    <property type="protein sequence ID" value="JAV76390.1"/>
    <property type="molecule type" value="Transcribed_RNA"/>
</dbReference>
<name>A0A1Y1LVQ4_PHOPY</name>
<dbReference type="InterPro" id="IPR000072">
    <property type="entry name" value="PDGF/VEGF_dom"/>
</dbReference>
<dbReference type="EMBL" id="GEZM01048811">
    <property type="protein sequence ID" value="JAV76385.1"/>
    <property type="molecule type" value="Transcribed_RNA"/>
</dbReference>
<feature type="signal peptide" evidence="1">
    <location>
        <begin position="1"/>
        <end position="29"/>
    </location>
</feature>
<dbReference type="InterPro" id="IPR029034">
    <property type="entry name" value="Cystine-knot_cytokine"/>
</dbReference>
<dbReference type="Pfam" id="PF00341">
    <property type="entry name" value="PDGF"/>
    <property type="match status" value="1"/>
</dbReference>
<dbReference type="EMBL" id="GEZM01048807">
    <property type="protein sequence ID" value="JAV76392.1"/>
    <property type="molecule type" value="Transcribed_RNA"/>
</dbReference>
<reference evidence="3" key="1">
    <citation type="journal article" date="2016" name="Sci. Rep.">
        <title>Molecular characterization of firefly nuptial gifts: a multi-omics approach sheds light on postcopulatory sexual selection.</title>
        <authorList>
            <person name="Al-Wathiqui N."/>
            <person name="Fallon T.R."/>
            <person name="South A."/>
            <person name="Weng J.K."/>
            <person name="Lewis S.M."/>
        </authorList>
    </citation>
    <scope>NUCLEOTIDE SEQUENCE</scope>
</reference>
<evidence type="ECO:0000313" key="4">
    <source>
        <dbReference type="EMBL" id="KAB0796571.1"/>
    </source>
</evidence>
<accession>A0A1Y1LVQ4</accession>
<dbReference type="OrthoDB" id="6677701at2759"/>
<proteinExistence type="predicted"/>
<reference evidence="4 5" key="2">
    <citation type="journal article" date="2018" name="Elife">
        <title>Firefly genomes illuminate parallel origins of bioluminescence in beetles.</title>
        <authorList>
            <person name="Fallon T.R."/>
            <person name="Lower S.E."/>
            <person name="Chang C.H."/>
            <person name="Bessho-Uehara M."/>
            <person name="Martin G.J."/>
            <person name="Bewick A.J."/>
            <person name="Behringer M."/>
            <person name="Debat H.J."/>
            <person name="Wong I."/>
            <person name="Day J.C."/>
            <person name="Suvorov A."/>
            <person name="Silva C.J."/>
            <person name="Stanger-Hall K.F."/>
            <person name="Hall D.W."/>
            <person name="Schmitz R.J."/>
            <person name="Nelson D.R."/>
            <person name="Lewis S.M."/>
            <person name="Shigenobu S."/>
            <person name="Bybee S.M."/>
            <person name="Larracuente A.M."/>
            <person name="Oba Y."/>
            <person name="Weng J.K."/>
        </authorList>
    </citation>
    <scope>NUCLEOTIDE SEQUENCE [LARGE SCALE GENOMIC DNA]</scope>
    <source>
        <strain evidence="4">1611_PpyrPB1</strain>
        <tissue evidence="4">Whole body</tissue>
    </source>
</reference>